<keyword evidence="6 9" id="KW-0943">RNA-mediated gene silencing</keyword>
<evidence type="ECO:0000259" key="11">
    <source>
        <dbReference type="Pfam" id="PF05183"/>
    </source>
</evidence>
<evidence type="ECO:0000313" key="15">
    <source>
        <dbReference type="Proteomes" id="UP000325577"/>
    </source>
</evidence>
<keyword evidence="3 9" id="KW-0808">Transferase</keyword>
<dbReference type="EMBL" id="CM018047">
    <property type="protein sequence ID" value="KAA8523162.1"/>
    <property type="molecule type" value="Genomic_DNA"/>
</dbReference>
<feature type="domain" description="RDRP core" evidence="11">
    <location>
        <begin position="147"/>
        <end position="552"/>
    </location>
</feature>
<evidence type="ECO:0000256" key="4">
    <source>
        <dbReference type="ARBA" id="ARBA00022695"/>
    </source>
</evidence>
<feature type="coiled-coil region" evidence="10">
    <location>
        <begin position="752"/>
        <end position="801"/>
    </location>
</feature>
<reference evidence="14 15" key="1">
    <citation type="submission" date="2019-09" db="EMBL/GenBank/DDBJ databases">
        <title>A chromosome-level genome assembly of the Chinese tupelo Nyssa sinensis.</title>
        <authorList>
            <person name="Yang X."/>
            <person name="Kang M."/>
            <person name="Yang Y."/>
            <person name="Xiong H."/>
            <person name="Wang M."/>
            <person name="Zhang Z."/>
            <person name="Wang Z."/>
            <person name="Wu H."/>
            <person name="Ma T."/>
            <person name="Liu J."/>
            <person name="Xi Z."/>
        </authorList>
    </citation>
    <scope>NUCLEOTIDE SEQUENCE [LARGE SCALE GENOMIC DNA]</scope>
    <source>
        <strain evidence="14">J267</strain>
        <tissue evidence="14">Leaf</tissue>
    </source>
</reference>
<evidence type="ECO:0000259" key="12">
    <source>
        <dbReference type="Pfam" id="PF26249"/>
    </source>
</evidence>
<feature type="domain" description="RDRP core" evidence="11">
    <location>
        <begin position="618"/>
        <end position="724"/>
    </location>
</feature>
<keyword evidence="2 9" id="KW-0696">RNA-directed RNA polymerase</keyword>
<dbReference type="InterPro" id="IPR057596">
    <property type="entry name" value="RDRP_core"/>
</dbReference>
<dbReference type="GO" id="GO:0030422">
    <property type="term" value="P:siRNA processing"/>
    <property type="evidence" value="ECO:0007669"/>
    <property type="project" value="TreeGrafter"/>
</dbReference>
<dbReference type="OrthoDB" id="6513042at2759"/>
<proteinExistence type="inferred from homology"/>
<gene>
    <name evidence="14" type="ORF">F0562_009585</name>
</gene>
<comment type="similarity">
    <text evidence="1 9">Belongs to the RdRP family.</text>
</comment>
<evidence type="ECO:0000256" key="8">
    <source>
        <dbReference type="ARBA" id="ARBA00093763"/>
    </source>
</evidence>
<dbReference type="GO" id="GO:0003968">
    <property type="term" value="F:RNA-directed RNA polymerase activity"/>
    <property type="evidence" value="ECO:0007669"/>
    <property type="project" value="UniProtKB-KW"/>
</dbReference>
<dbReference type="Pfam" id="PF26253">
    <property type="entry name" value="RdRP_head"/>
    <property type="match status" value="1"/>
</dbReference>
<evidence type="ECO:0000256" key="6">
    <source>
        <dbReference type="ARBA" id="ARBA00023158"/>
    </source>
</evidence>
<keyword evidence="4 9" id="KW-0548">Nucleotidyltransferase</keyword>
<dbReference type="Pfam" id="PF05183">
    <property type="entry name" value="RdRP"/>
    <property type="match status" value="2"/>
</dbReference>
<protein>
    <recommendedName>
        <fullName evidence="9">RNA-dependent RNA polymerase</fullName>
        <ecNumber evidence="9">2.7.7.48</ecNumber>
    </recommendedName>
</protein>
<evidence type="ECO:0000313" key="14">
    <source>
        <dbReference type="EMBL" id="KAA8523162.1"/>
    </source>
</evidence>
<comment type="catalytic activity">
    <reaction evidence="7 9">
        <text>RNA(n) + a ribonucleoside 5'-triphosphate = RNA(n+1) + diphosphate</text>
        <dbReference type="Rhea" id="RHEA:21248"/>
        <dbReference type="Rhea" id="RHEA-COMP:14527"/>
        <dbReference type="Rhea" id="RHEA-COMP:17342"/>
        <dbReference type="ChEBI" id="CHEBI:33019"/>
        <dbReference type="ChEBI" id="CHEBI:61557"/>
        <dbReference type="ChEBI" id="CHEBI:140395"/>
        <dbReference type="EC" id="2.7.7.48"/>
    </reaction>
</comment>
<dbReference type="GO" id="GO:0031380">
    <property type="term" value="C:nuclear RNA-directed RNA polymerase complex"/>
    <property type="evidence" value="ECO:0007669"/>
    <property type="project" value="TreeGrafter"/>
</dbReference>
<dbReference type="PANTHER" id="PTHR23079:SF55">
    <property type="entry name" value="RNA-DIRECTED RNA POLYMERASE"/>
    <property type="match status" value="1"/>
</dbReference>
<evidence type="ECO:0000256" key="7">
    <source>
        <dbReference type="ARBA" id="ARBA00048744"/>
    </source>
</evidence>
<dbReference type="InterPro" id="IPR058697">
    <property type="entry name" value="RDRP3-5_N"/>
</dbReference>
<organism evidence="14 15">
    <name type="scientific">Nyssa sinensis</name>
    <dbReference type="NCBI Taxonomy" id="561372"/>
    <lineage>
        <taxon>Eukaryota</taxon>
        <taxon>Viridiplantae</taxon>
        <taxon>Streptophyta</taxon>
        <taxon>Embryophyta</taxon>
        <taxon>Tracheophyta</taxon>
        <taxon>Spermatophyta</taxon>
        <taxon>Magnoliopsida</taxon>
        <taxon>eudicotyledons</taxon>
        <taxon>Gunneridae</taxon>
        <taxon>Pentapetalae</taxon>
        <taxon>asterids</taxon>
        <taxon>Cornales</taxon>
        <taxon>Nyssaceae</taxon>
        <taxon>Nyssa</taxon>
    </lineage>
</organism>
<dbReference type="Pfam" id="PF26249">
    <property type="entry name" value="4HB_RdRP3_N"/>
    <property type="match status" value="1"/>
</dbReference>
<keyword evidence="15" id="KW-1185">Reference proteome</keyword>
<dbReference type="InterPro" id="IPR058752">
    <property type="entry name" value="RDRP_C_head"/>
</dbReference>
<feature type="domain" description="RDRP3-5 N-terminal" evidence="12">
    <location>
        <begin position="7"/>
        <end position="73"/>
    </location>
</feature>
<sequence>MADPSIEVPLPPSVEAMLLKICHAQSQQPANIAARRELASLGEQMSLRILKDISASTIRKTLSAFVVYMARKKAFLILSYLRGKRPEDFMTEQEILSWKDLPMKRFESKVWDAYGHRCCDETDRREYSDWDSGKTYLYKCHVYADGSYIFKGPYLNTTRTHLQRELGDDNVLIVKFAEEANDVYIKIANEGILVGPRRYRFFVFKDGGKEVKNDPTSSSVNCYFVRMESIALWDEGTPKKTVHEARCHFMHVHMVPSMAKYMARFSLVLSTTIKLKVDFASLCIETIEDIPCHDENDCRVLSEDGKPLIHTDGTGYISEDLALKCPKDFYNAKYINDENFKRFLDCVNNEEGSLGLRVSEARTREPPLLMQVRLFNNGCAVKGTLLINKKLPPRTIQVRPSMVKVETDSKLLGTTRNSLEIVRVSNRPKEAFLSKNLIALLSYGGVPKEYFLEILTNALQDTQNVYFNKRAALRVALNHGEIDDDFMATRMILSGIPLNEPCLQHRLSGLATKERKGLKGGKLPISESFYLMGTVDPTGVLKHDQVSVILDHGPLLGKARDLWPAKLQMVILMVTCTGSPETLSCWIVSRHVNLGNERSILHQMHITKSPASFQLRNWKNELFRMFLSTRFQPSDNAGVAANSWLAFMDRLLILGDASAGEKACMKDTMLKLVDLYYDALDAPKSGKRVEVPNEYKAEKYPHYMERKEKSYKSTSVLGLIYDKVNSFESEDMTVKEVWKLPSFDVEIPEACLQLWKERYDEYRSEMKKALKTDSESKNDFANEVIKKYKRLLYDAEELEESEKKEEEIFNEALAIYNVTYDYAMGIQDVGKCRYAWKVAGSALCKLYVKKQREKIIVCSQSVLRELFK</sequence>
<keyword evidence="10" id="KW-0175">Coiled coil</keyword>
<accession>A0A5J5A0C2</accession>
<dbReference type="GO" id="GO:0003723">
    <property type="term" value="F:RNA binding"/>
    <property type="evidence" value="ECO:0007669"/>
    <property type="project" value="UniProtKB-KW"/>
</dbReference>
<evidence type="ECO:0000256" key="10">
    <source>
        <dbReference type="SAM" id="Coils"/>
    </source>
</evidence>
<evidence type="ECO:0000256" key="5">
    <source>
        <dbReference type="ARBA" id="ARBA00022884"/>
    </source>
</evidence>
<dbReference type="InterPro" id="IPR007855">
    <property type="entry name" value="RDRP"/>
</dbReference>
<comment type="function">
    <text evidence="8 9">Probably involved in the RNA silencing pathway and required for the generation of small interfering RNAs (siRNAs).</text>
</comment>
<dbReference type="Proteomes" id="UP000325577">
    <property type="component" value="Linkage Group LG4"/>
</dbReference>
<dbReference type="EC" id="2.7.7.48" evidence="9"/>
<evidence type="ECO:0000256" key="1">
    <source>
        <dbReference type="ARBA" id="ARBA00005762"/>
    </source>
</evidence>
<evidence type="ECO:0000256" key="2">
    <source>
        <dbReference type="ARBA" id="ARBA00022484"/>
    </source>
</evidence>
<dbReference type="AlphaFoldDB" id="A0A5J5A0C2"/>
<dbReference type="PANTHER" id="PTHR23079">
    <property type="entry name" value="RNA-DEPENDENT RNA POLYMERASE"/>
    <property type="match status" value="1"/>
</dbReference>
<evidence type="ECO:0000259" key="13">
    <source>
        <dbReference type="Pfam" id="PF26253"/>
    </source>
</evidence>
<keyword evidence="5 9" id="KW-0694">RNA-binding</keyword>
<evidence type="ECO:0000256" key="9">
    <source>
        <dbReference type="RuleBase" id="RU363098"/>
    </source>
</evidence>
<evidence type="ECO:0000256" key="3">
    <source>
        <dbReference type="ARBA" id="ARBA00022679"/>
    </source>
</evidence>
<name>A0A5J5A0C2_9ASTE</name>
<feature type="domain" description="RDRP C-terminal head" evidence="13">
    <location>
        <begin position="769"/>
        <end position="861"/>
    </location>
</feature>